<dbReference type="EMBL" id="GG674319">
    <property type="protein sequence ID" value="EER14379.1"/>
    <property type="molecule type" value="Genomic_DNA"/>
</dbReference>
<keyword evidence="2" id="KW-1185">Reference proteome</keyword>
<reference evidence="1 2" key="1">
    <citation type="submission" date="2008-07" db="EMBL/GenBank/DDBJ databases">
        <authorList>
            <person name="El-Sayed N."/>
            <person name="Caler E."/>
            <person name="Inman J."/>
            <person name="Amedeo P."/>
            <person name="Hass B."/>
            <person name="Wortman J."/>
        </authorList>
    </citation>
    <scope>NUCLEOTIDE SEQUENCE [LARGE SCALE GENOMIC DNA]</scope>
    <source>
        <strain evidence="2">ATCC 50983 / TXsc</strain>
    </source>
</reference>
<gene>
    <name evidence="1" type="ORF">Pmar_PMAR021353</name>
</gene>
<dbReference type="InParanoid" id="C5KMC5"/>
<proteinExistence type="predicted"/>
<evidence type="ECO:0000313" key="2">
    <source>
        <dbReference type="Proteomes" id="UP000007800"/>
    </source>
</evidence>
<sequence>MDFYCYDRGKWNGQFCDCDEGWYSAVDTRGTWMRFCHFWNGTGEPDDRWTCMEFGDYRGRALCYDHDGSWRARRCTVGTRGFN</sequence>
<accession>C5KMC5</accession>
<organism evidence="2">
    <name type="scientific">Perkinsus marinus (strain ATCC 50983 / TXsc)</name>
    <dbReference type="NCBI Taxonomy" id="423536"/>
    <lineage>
        <taxon>Eukaryota</taxon>
        <taxon>Sar</taxon>
        <taxon>Alveolata</taxon>
        <taxon>Perkinsozoa</taxon>
        <taxon>Perkinsea</taxon>
        <taxon>Perkinsida</taxon>
        <taxon>Perkinsidae</taxon>
        <taxon>Perkinsus</taxon>
    </lineage>
</organism>
<protein>
    <submittedName>
        <fullName evidence="1">Uncharacterized protein</fullName>
    </submittedName>
</protein>
<dbReference type="RefSeq" id="XP_002782584.1">
    <property type="nucleotide sequence ID" value="XM_002782538.1"/>
</dbReference>
<dbReference type="Proteomes" id="UP000007800">
    <property type="component" value="Unassembled WGS sequence"/>
</dbReference>
<dbReference type="AlphaFoldDB" id="C5KMC5"/>
<dbReference type="OrthoDB" id="10360162at2759"/>
<name>C5KMC5_PERM5</name>
<dbReference type="GeneID" id="9044743"/>
<evidence type="ECO:0000313" key="1">
    <source>
        <dbReference type="EMBL" id="EER14379.1"/>
    </source>
</evidence>